<dbReference type="FunFam" id="2.170.150.80:FF:000003">
    <property type="entry name" value="NAC domain-containing protein"/>
    <property type="match status" value="1"/>
</dbReference>
<evidence type="ECO:0000256" key="1">
    <source>
        <dbReference type="ARBA" id="ARBA00001917"/>
    </source>
</evidence>
<feature type="region of interest" description="Disordered" evidence="18">
    <location>
        <begin position="170"/>
        <end position="195"/>
    </location>
</feature>
<evidence type="ECO:0000256" key="8">
    <source>
        <dbReference type="ARBA" id="ARBA00022832"/>
    </source>
</evidence>
<evidence type="ECO:0000259" key="19">
    <source>
        <dbReference type="PROSITE" id="PS51005"/>
    </source>
</evidence>
<dbReference type="GO" id="GO:0009695">
    <property type="term" value="P:jasmonic acid biosynthetic process"/>
    <property type="evidence" value="ECO:0007669"/>
    <property type="project" value="UniProtKB-ARBA"/>
</dbReference>
<dbReference type="InterPro" id="IPR001155">
    <property type="entry name" value="OxRdtase_FMN_N"/>
</dbReference>
<keyword evidence="11" id="KW-0805">Transcription regulation</keyword>
<dbReference type="Gene3D" id="2.170.150.80">
    <property type="entry name" value="NAC domain"/>
    <property type="match status" value="1"/>
</dbReference>
<dbReference type="Pfam" id="PF00724">
    <property type="entry name" value="Oxidored_FMN"/>
    <property type="match status" value="1"/>
</dbReference>
<organism evidence="20">
    <name type="scientific">Oryza glumipatula</name>
    <dbReference type="NCBI Taxonomy" id="40148"/>
    <lineage>
        <taxon>Eukaryota</taxon>
        <taxon>Viridiplantae</taxon>
        <taxon>Streptophyta</taxon>
        <taxon>Embryophyta</taxon>
        <taxon>Tracheophyta</taxon>
        <taxon>Spermatophyta</taxon>
        <taxon>Magnoliopsida</taxon>
        <taxon>Liliopsida</taxon>
        <taxon>Poales</taxon>
        <taxon>Poaceae</taxon>
        <taxon>BOP clade</taxon>
        <taxon>Oryzoideae</taxon>
        <taxon>Oryzeae</taxon>
        <taxon>Oryzinae</taxon>
        <taxon>Oryza</taxon>
    </lineage>
</organism>
<dbReference type="GO" id="GO:0003677">
    <property type="term" value="F:DNA binding"/>
    <property type="evidence" value="ECO:0007669"/>
    <property type="project" value="UniProtKB-KW"/>
</dbReference>
<evidence type="ECO:0000256" key="11">
    <source>
        <dbReference type="ARBA" id="ARBA00023015"/>
    </source>
</evidence>
<dbReference type="FunFam" id="3.20.20.70:FF:000073">
    <property type="entry name" value="12-oxophytodienoate reductase 3"/>
    <property type="match status" value="1"/>
</dbReference>
<comment type="similarity">
    <text evidence="3">Belongs to the CMC family.</text>
</comment>
<dbReference type="STRING" id="40148.A0A0D9ZL91"/>
<keyword evidence="13" id="KW-0238">DNA-binding</keyword>
<evidence type="ECO:0000256" key="14">
    <source>
        <dbReference type="ARBA" id="ARBA00023157"/>
    </source>
</evidence>
<feature type="region of interest" description="Disordered" evidence="18">
    <location>
        <begin position="266"/>
        <end position="313"/>
    </location>
</feature>
<dbReference type="GO" id="GO:0016491">
    <property type="term" value="F:oxidoreductase activity"/>
    <property type="evidence" value="ECO:0007669"/>
    <property type="project" value="UniProtKB-KW"/>
</dbReference>
<comment type="similarity">
    <text evidence="2">Belongs to the NADH:flavin oxidoreductase/NADH oxidase family.</text>
</comment>
<evidence type="ECO:0000256" key="15">
    <source>
        <dbReference type="ARBA" id="ARBA00023160"/>
    </source>
</evidence>
<dbReference type="SUPFAM" id="SSF51395">
    <property type="entry name" value="FMN-linked oxidoreductases"/>
    <property type="match status" value="1"/>
</dbReference>
<dbReference type="InterPro" id="IPR036093">
    <property type="entry name" value="NAC_dom_sf"/>
</dbReference>
<evidence type="ECO:0000256" key="3">
    <source>
        <dbReference type="ARBA" id="ARBA00007347"/>
    </source>
</evidence>
<evidence type="ECO:0000256" key="6">
    <source>
        <dbReference type="ARBA" id="ARBA00022643"/>
    </source>
</evidence>
<evidence type="ECO:0000256" key="17">
    <source>
        <dbReference type="ARBA" id="ARBA00023242"/>
    </source>
</evidence>
<dbReference type="GO" id="GO:0006355">
    <property type="term" value="P:regulation of DNA-templated transcription"/>
    <property type="evidence" value="ECO:0007669"/>
    <property type="project" value="InterPro"/>
</dbReference>
<keyword evidence="8" id="KW-0276">Fatty acid metabolism</keyword>
<reference evidence="20" key="2">
    <citation type="submission" date="2018-05" db="EMBL/GenBank/DDBJ databases">
        <title>OgluRS3 (Oryza glumaepatula Reference Sequence Version 3).</title>
        <authorList>
            <person name="Zhang J."/>
            <person name="Kudrna D."/>
            <person name="Lee S."/>
            <person name="Talag J."/>
            <person name="Welchert J."/>
            <person name="Wing R.A."/>
        </authorList>
    </citation>
    <scope>NUCLEOTIDE SEQUENCE [LARGE SCALE GENOMIC DNA]</scope>
</reference>
<evidence type="ECO:0000256" key="4">
    <source>
        <dbReference type="ARBA" id="ARBA00022516"/>
    </source>
</evidence>
<evidence type="ECO:0000313" key="21">
    <source>
        <dbReference type="Proteomes" id="UP000026961"/>
    </source>
</evidence>
<name>A0A0D9ZL91_9ORYZ</name>
<dbReference type="PANTHER" id="PTHR22893">
    <property type="entry name" value="NADH OXIDOREDUCTASE-RELATED"/>
    <property type="match status" value="1"/>
</dbReference>
<evidence type="ECO:0000256" key="16">
    <source>
        <dbReference type="ARBA" id="ARBA00023163"/>
    </source>
</evidence>
<dbReference type="Proteomes" id="UP000026961">
    <property type="component" value="Chromosome 4"/>
</dbReference>
<keyword evidence="16" id="KW-0804">Transcription</keyword>
<keyword evidence="10" id="KW-0560">Oxidoreductase</keyword>
<evidence type="ECO:0000256" key="2">
    <source>
        <dbReference type="ARBA" id="ARBA00005979"/>
    </source>
</evidence>
<dbReference type="eggNOG" id="KOG0134">
    <property type="taxonomic scope" value="Eukaryota"/>
</dbReference>
<dbReference type="GO" id="GO:0031408">
    <property type="term" value="P:oxylipin biosynthetic process"/>
    <property type="evidence" value="ECO:0007669"/>
    <property type="project" value="UniProtKB-KW"/>
</dbReference>
<keyword evidence="5" id="KW-0285">Flavoprotein</keyword>
<evidence type="ECO:0000256" key="10">
    <source>
        <dbReference type="ARBA" id="ARBA00023002"/>
    </source>
</evidence>
<evidence type="ECO:0000256" key="7">
    <source>
        <dbReference type="ARBA" id="ARBA00022767"/>
    </source>
</evidence>
<dbReference type="EnsemblPlants" id="OGLUM04G13590.1">
    <property type="protein sequence ID" value="OGLUM04G13590.1"/>
    <property type="gene ID" value="OGLUM04G13590"/>
</dbReference>
<dbReference type="Pfam" id="PF02365">
    <property type="entry name" value="NAM"/>
    <property type="match status" value="1"/>
</dbReference>
<keyword evidence="4" id="KW-0444">Lipid biosynthesis</keyword>
<keyword evidence="12" id="KW-0443">Lipid metabolism</keyword>
<keyword evidence="7" id="KW-0925">Oxylipin biosynthesis</keyword>
<dbReference type="InterPro" id="IPR003441">
    <property type="entry name" value="NAC-dom"/>
</dbReference>
<keyword evidence="17" id="KW-0539">Nucleus</keyword>
<sequence length="850" mass="93821">MAAFSSSNGVPPGFRFHPTDEELLLYYLKKKVGFEKFDLEVIREVDLNKIEPWELQERCRIGSAPQNEWYFFSHKDRKYPTGSRTNRATTAGFWKATGRDKCIRTSYRKIGMRKTLVFYRGRAPHGQKTDWIMHEYRLEDADDSQSASSEDGWVVCRVFKKKCFFKIGGGGGGEGSGGSQGGDVGGGHLAVSPPLGGGHAMAAASHYMHPHHQYHHHHHHAAAASPFYYTQMPPPAAAAPPHAAYSHHVQVQDLLTNHRPSADAGYDFSGLPAVDHHHHHPGLDVGSSDGGGGVAAGGADGDQAAAAAAGSTDQQQWQAMDGFSNGGAGAAAAVQQQLGAMSSGQRGGEMDLWGYGRLTFYIFGNASPSNLTQASYIIEAFQKCHVDHPVKKFFGECTDLKIKLDQCFRQEKALKRKANFEESKKFKEHTVGSPIADIDCKSCSRNKDNYVICPFKFQVNQDTRTSRGAGEREKMDPVPLFNPCEMGRFTFSHRIVLAPLTRARSYGNLPQSHAILYYSQRATKGGLLISEATGVSSDAPCTNTPGIWTKEQVEAWKPVVDAVHAKGGIFFCQIWHVGRASDLEQEPISSTDKPVEKNEDMDFPVPRRLAVEEIPDVINHFRIAARNAIDAGFDGVEVHGAHGFLLEQFMKDGVNDRADEYGGSLQNRCRFALEVIDAVSTEVGPDRVGFRISPYISYYGCHDSDPDALGVYMARELDRRGVLYCSAVEPEMVAATTVVDGETTTTTMSRRMMIPHRLHGMREAFRRGMFMVGGGYDRDAGNMAVASGYADMVVFGRLFLANPDLPRRFQLDAPLNKYDRATFYTHDPVVGYTDYPFLDDDREAMSDHTG</sequence>
<evidence type="ECO:0000256" key="12">
    <source>
        <dbReference type="ARBA" id="ARBA00023098"/>
    </source>
</evidence>
<dbReference type="PANTHER" id="PTHR22893:SF113">
    <property type="entry name" value="12-OXOPHYTODIENOATE REDUCTASE 13-RELATED"/>
    <property type="match status" value="1"/>
</dbReference>
<dbReference type="Pfam" id="PF08583">
    <property type="entry name" value="Cmc1"/>
    <property type="match status" value="1"/>
</dbReference>
<keyword evidence="9" id="KW-0521">NADP</keyword>
<evidence type="ECO:0000256" key="18">
    <source>
        <dbReference type="SAM" id="MobiDB-lite"/>
    </source>
</evidence>
<keyword evidence="21" id="KW-1185">Reference proteome</keyword>
<evidence type="ECO:0000256" key="13">
    <source>
        <dbReference type="ARBA" id="ARBA00023125"/>
    </source>
</evidence>
<feature type="compositionally biased region" description="Gly residues" evidence="18">
    <location>
        <begin position="170"/>
        <end position="188"/>
    </location>
</feature>
<evidence type="ECO:0000256" key="5">
    <source>
        <dbReference type="ARBA" id="ARBA00022630"/>
    </source>
</evidence>
<keyword evidence="6" id="KW-0288">FMN</keyword>
<dbReference type="GO" id="GO:0010181">
    <property type="term" value="F:FMN binding"/>
    <property type="evidence" value="ECO:0007669"/>
    <property type="project" value="InterPro"/>
</dbReference>
<comment type="cofactor">
    <cofactor evidence="1">
        <name>FMN</name>
        <dbReference type="ChEBI" id="CHEBI:58210"/>
    </cofactor>
</comment>
<dbReference type="Gramene" id="OGLUM04G13590.1">
    <property type="protein sequence ID" value="OGLUM04G13590.1"/>
    <property type="gene ID" value="OGLUM04G13590"/>
</dbReference>
<accession>A0A0D9ZL91</accession>
<dbReference type="HOGENOM" id="CLU_016980_0_0_1"/>
<dbReference type="SUPFAM" id="SSF101941">
    <property type="entry name" value="NAC domain"/>
    <property type="match status" value="1"/>
</dbReference>
<protein>
    <recommendedName>
        <fullName evidence="19">NAC domain-containing protein</fullName>
    </recommendedName>
</protein>
<evidence type="ECO:0000313" key="20">
    <source>
        <dbReference type="EnsemblPlants" id="OGLUM04G13590.1"/>
    </source>
</evidence>
<dbReference type="PROSITE" id="PS51005">
    <property type="entry name" value="NAC"/>
    <property type="match status" value="1"/>
</dbReference>
<evidence type="ECO:0000256" key="9">
    <source>
        <dbReference type="ARBA" id="ARBA00022857"/>
    </source>
</evidence>
<dbReference type="Gene3D" id="3.20.20.70">
    <property type="entry name" value="Aldolase class I"/>
    <property type="match status" value="1"/>
</dbReference>
<proteinExistence type="inferred from homology"/>
<feature type="domain" description="NAC" evidence="19">
    <location>
        <begin position="10"/>
        <end position="161"/>
    </location>
</feature>
<dbReference type="InterPro" id="IPR013892">
    <property type="entry name" value="Cyt_c_biogenesis_Cmc1-like"/>
</dbReference>
<feature type="compositionally biased region" description="Gly residues" evidence="18">
    <location>
        <begin position="288"/>
        <end position="300"/>
    </location>
</feature>
<dbReference type="InterPro" id="IPR045247">
    <property type="entry name" value="Oye-like"/>
</dbReference>
<dbReference type="CDD" id="cd02933">
    <property type="entry name" value="OYE_like_FMN"/>
    <property type="match status" value="1"/>
</dbReference>
<dbReference type="AlphaFoldDB" id="A0A0D9ZL91"/>
<keyword evidence="14" id="KW-1015">Disulfide bond</keyword>
<reference evidence="20" key="1">
    <citation type="submission" date="2015-04" db="UniProtKB">
        <authorList>
            <consortium name="EnsemblPlants"/>
        </authorList>
    </citation>
    <scope>IDENTIFICATION</scope>
</reference>
<dbReference type="InterPro" id="IPR013785">
    <property type="entry name" value="Aldolase_TIM"/>
</dbReference>
<keyword evidence="15" id="KW-0275">Fatty acid biosynthesis</keyword>
<feature type="compositionally biased region" description="Low complexity" evidence="18">
    <location>
        <begin position="301"/>
        <end position="313"/>
    </location>
</feature>